<keyword evidence="4 7" id="KW-0689">Ribosomal protein</keyword>
<proteinExistence type="inferred from homology"/>
<dbReference type="NCBIfam" id="TIGR01032">
    <property type="entry name" value="rplT_bact"/>
    <property type="match status" value="1"/>
</dbReference>
<dbReference type="GO" id="GO:0005840">
    <property type="term" value="C:ribosome"/>
    <property type="evidence" value="ECO:0007669"/>
    <property type="project" value="UniProtKB-KW"/>
</dbReference>
<evidence type="ECO:0000256" key="3">
    <source>
        <dbReference type="ARBA" id="ARBA00022884"/>
    </source>
</evidence>
<dbReference type="InterPro" id="IPR049946">
    <property type="entry name" value="RIBOSOMAL_L20_CS"/>
</dbReference>
<gene>
    <name evidence="7" type="primary">rplT</name>
    <name evidence="9" type="ORF">SAMN05216323_10496</name>
</gene>
<evidence type="ECO:0000256" key="1">
    <source>
        <dbReference type="ARBA" id="ARBA00007698"/>
    </source>
</evidence>
<dbReference type="EMBL" id="FMYP01000049">
    <property type="protein sequence ID" value="SDC75806.1"/>
    <property type="molecule type" value="Genomic_DNA"/>
</dbReference>
<evidence type="ECO:0000313" key="9">
    <source>
        <dbReference type="EMBL" id="SDC75806.1"/>
    </source>
</evidence>
<dbReference type="GO" id="GO:0000027">
    <property type="term" value="P:ribosomal large subunit assembly"/>
    <property type="evidence" value="ECO:0007669"/>
    <property type="project" value="UniProtKB-UniRule"/>
</dbReference>
<dbReference type="GO" id="GO:0019843">
    <property type="term" value="F:rRNA binding"/>
    <property type="evidence" value="ECO:0007669"/>
    <property type="project" value="UniProtKB-UniRule"/>
</dbReference>
<dbReference type="InterPro" id="IPR035566">
    <property type="entry name" value="Ribosomal_protein_bL20_C"/>
</dbReference>
<keyword evidence="10" id="KW-1185">Reference proteome</keyword>
<dbReference type="GO" id="GO:0003735">
    <property type="term" value="F:structural constituent of ribosome"/>
    <property type="evidence" value="ECO:0007669"/>
    <property type="project" value="InterPro"/>
</dbReference>
<dbReference type="STRING" id="1640674.SAMN05216323_10496"/>
<dbReference type="FunFam" id="1.10.1900.20:FF:000001">
    <property type="entry name" value="50S ribosomal protein L20"/>
    <property type="match status" value="1"/>
</dbReference>
<organism evidence="9 10">
    <name type="scientific">Williamwhitmania taraxaci</name>
    <dbReference type="NCBI Taxonomy" id="1640674"/>
    <lineage>
        <taxon>Bacteria</taxon>
        <taxon>Pseudomonadati</taxon>
        <taxon>Bacteroidota</taxon>
        <taxon>Bacteroidia</taxon>
        <taxon>Bacteroidales</taxon>
        <taxon>Williamwhitmaniaceae</taxon>
        <taxon>Williamwhitmania</taxon>
    </lineage>
</organism>
<evidence type="ECO:0000256" key="6">
    <source>
        <dbReference type="ARBA" id="ARBA00035172"/>
    </source>
</evidence>
<dbReference type="PANTHER" id="PTHR10986">
    <property type="entry name" value="39S RIBOSOMAL PROTEIN L20"/>
    <property type="match status" value="1"/>
</dbReference>
<comment type="function">
    <text evidence="7 8">Binds directly to 23S ribosomal RNA and is necessary for the in vitro assembly process of the 50S ribosomal subunit. It is not involved in the protein synthesizing functions of that subunit.</text>
</comment>
<dbReference type="AlphaFoldDB" id="A0A1G6P8J2"/>
<dbReference type="RefSeq" id="WP_092439434.1">
    <property type="nucleotide sequence ID" value="NZ_FMYP01000049.1"/>
</dbReference>
<dbReference type="PRINTS" id="PR00062">
    <property type="entry name" value="RIBOSOMALL20"/>
</dbReference>
<keyword evidence="3 7" id="KW-0694">RNA-binding</keyword>
<evidence type="ECO:0000256" key="4">
    <source>
        <dbReference type="ARBA" id="ARBA00022980"/>
    </source>
</evidence>
<evidence type="ECO:0000256" key="2">
    <source>
        <dbReference type="ARBA" id="ARBA00022730"/>
    </source>
</evidence>
<dbReference type="OrthoDB" id="9808966at2"/>
<keyword evidence="5 7" id="KW-0687">Ribonucleoprotein</keyword>
<evidence type="ECO:0000256" key="7">
    <source>
        <dbReference type="HAMAP-Rule" id="MF_00382"/>
    </source>
</evidence>
<reference evidence="9 10" key="1">
    <citation type="submission" date="2016-09" db="EMBL/GenBank/DDBJ databases">
        <authorList>
            <person name="Capua I."/>
            <person name="De Benedictis P."/>
            <person name="Joannis T."/>
            <person name="Lombin L.H."/>
            <person name="Cattoli G."/>
        </authorList>
    </citation>
    <scope>NUCLEOTIDE SEQUENCE [LARGE SCALE GENOMIC DNA]</scope>
    <source>
        <strain evidence="9 10">A7P-90m</strain>
    </source>
</reference>
<dbReference type="Pfam" id="PF00453">
    <property type="entry name" value="Ribosomal_L20"/>
    <property type="match status" value="1"/>
</dbReference>
<accession>A0A1G6P8J2</accession>
<dbReference type="Gene3D" id="6.10.160.10">
    <property type="match status" value="1"/>
</dbReference>
<dbReference type="GO" id="GO:1990904">
    <property type="term" value="C:ribonucleoprotein complex"/>
    <property type="evidence" value="ECO:0007669"/>
    <property type="project" value="UniProtKB-KW"/>
</dbReference>
<evidence type="ECO:0000256" key="5">
    <source>
        <dbReference type="ARBA" id="ARBA00023274"/>
    </source>
</evidence>
<dbReference type="HAMAP" id="MF_00382">
    <property type="entry name" value="Ribosomal_bL20"/>
    <property type="match status" value="1"/>
</dbReference>
<dbReference type="CDD" id="cd07026">
    <property type="entry name" value="Ribosomal_L20"/>
    <property type="match status" value="1"/>
</dbReference>
<name>A0A1G6P8J2_9BACT</name>
<sequence length="114" mass="12769">MPRSVNAVASRARRKKILKQTKGNFGARGNVITVAKNTLEKGLGYAYRDRKKKKGIYRGIWIQRINAAVRMHGMTYSEFMGKVTQKGIAINRKVLADLALNHPEAFNAIVAQVK</sequence>
<protein>
    <recommendedName>
        <fullName evidence="6 7">Large ribosomal subunit protein bL20</fullName>
    </recommendedName>
</protein>
<dbReference type="PROSITE" id="PS00937">
    <property type="entry name" value="RIBOSOMAL_L20"/>
    <property type="match status" value="1"/>
</dbReference>
<keyword evidence="2 7" id="KW-0699">rRNA-binding</keyword>
<dbReference type="SUPFAM" id="SSF74731">
    <property type="entry name" value="Ribosomal protein L20"/>
    <property type="match status" value="1"/>
</dbReference>
<dbReference type="Gene3D" id="1.10.1900.20">
    <property type="entry name" value="Ribosomal protein L20"/>
    <property type="match status" value="1"/>
</dbReference>
<comment type="similarity">
    <text evidence="1 7 8">Belongs to the bacterial ribosomal protein bL20 family.</text>
</comment>
<dbReference type="Proteomes" id="UP000199452">
    <property type="component" value="Unassembled WGS sequence"/>
</dbReference>
<dbReference type="InterPro" id="IPR005813">
    <property type="entry name" value="Ribosomal_bL20"/>
</dbReference>
<evidence type="ECO:0000256" key="8">
    <source>
        <dbReference type="RuleBase" id="RU000560"/>
    </source>
</evidence>
<dbReference type="GO" id="GO:0006412">
    <property type="term" value="P:translation"/>
    <property type="evidence" value="ECO:0007669"/>
    <property type="project" value="InterPro"/>
</dbReference>
<evidence type="ECO:0000313" key="10">
    <source>
        <dbReference type="Proteomes" id="UP000199452"/>
    </source>
</evidence>